<evidence type="ECO:0000259" key="12">
    <source>
        <dbReference type="Pfam" id="PF01743"/>
    </source>
</evidence>
<dbReference type="InterPro" id="IPR006675">
    <property type="entry name" value="HDIG_dom"/>
</dbReference>
<dbReference type="EC" id="3.1.4.-" evidence="15"/>
<keyword evidence="3" id="KW-0819">tRNA processing</keyword>
<feature type="domain" description="tRNA nucleotidyltransferase/poly(A) polymerase RNA and SrmB- binding" evidence="14">
    <location>
        <begin position="197"/>
        <end position="250"/>
    </location>
</feature>
<dbReference type="InterPro" id="IPR043519">
    <property type="entry name" value="NT_sf"/>
</dbReference>
<feature type="domain" description="Poly A polymerase head" evidence="12">
    <location>
        <begin position="29"/>
        <end position="162"/>
    </location>
</feature>
<keyword evidence="15" id="KW-0378">Hydrolase</keyword>
<evidence type="ECO:0000313" key="15">
    <source>
        <dbReference type="EMBL" id="MDR6218273.1"/>
    </source>
</evidence>
<dbReference type="GO" id="GO:0016787">
    <property type="term" value="F:hydrolase activity"/>
    <property type="evidence" value="ECO:0007669"/>
    <property type="project" value="UniProtKB-KW"/>
</dbReference>
<evidence type="ECO:0000256" key="6">
    <source>
        <dbReference type="ARBA" id="ARBA00022741"/>
    </source>
</evidence>
<keyword evidence="8" id="KW-0067">ATP-binding</keyword>
<keyword evidence="6" id="KW-0547">Nucleotide-binding</keyword>
<dbReference type="Pfam" id="PF12627">
    <property type="entry name" value="PolyA_pol_RNAbd"/>
    <property type="match status" value="1"/>
</dbReference>
<keyword evidence="7" id="KW-0692">RNA repair</keyword>
<reference evidence="15" key="1">
    <citation type="submission" date="2023-07" db="EMBL/GenBank/DDBJ databases">
        <title>Sorghum-associated microbial communities from plants grown in Nebraska, USA.</title>
        <authorList>
            <person name="Schachtman D."/>
        </authorList>
    </citation>
    <scope>NUCLEOTIDE SEQUENCE</scope>
    <source>
        <strain evidence="15">BE330</strain>
    </source>
</reference>
<dbReference type="InterPro" id="IPR006674">
    <property type="entry name" value="HD_domain"/>
</dbReference>
<keyword evidence="4 15" id="KW-0548">Nucleotidyltransferase</keyword>
<dbReference type="InterPro" id="IPR003607">
    <property type="entry name" value="HD/PDEase_dom"/>
</dbReference>
<dbReference type="PANTHER" id="PTHR47545">
    <property type="entry name" value="MULTIFUNCTIONAL CCA PROTEIN"/>
    <property type="match status" value="1"/>
</dbReference>
<dbReference type="InterPro" id="IPR002646">
    <property type="entry name" value="PolA_pol_head_dom"/>
</dbReference>
<dbReference type="InterPro" id="IPR032828">
    <property type="entry name" value="PolyA_RNA-bd"/>
</dbReference>
<keyword evidence="10 11" id="KW-0694">RNA-binding</keyword>
<evidence type="ECO:0000259" key="14">
    <source>
        <dbReference type="Pfam" id="PF12627"/>
    </source>
</evidence>
<dbReference type="GO" id="GO:0003723">
    <property type="term" value="F:RNA binding"/>
    <property type="evidence" value="ECO:0007669"/>
    <property type="project" value="UniProtKB-KW"/>
</dbReference>
<dbReference type="Gene3D" id="1.10.3090.10">
    <property type="entry name" value="cca-adding enzyme, domain 2"/>
    <property type="match status" value="1"/>
</dbReference>
<dbReference type="GO" id="GO:0042245">
    <property type="term" value="P:RNA repair"/>
    <property type="evidence" value="ECO:0007669"/>
    <property type="project" value="UniProtKB-KW"/>
</dbReference>
<comment type="similarity">
    <text evidence="11">Belongs to the tRNA nucleotidyltransferase/poly(A) polymerase family.</text>
</comment>
<evidence type="ECO:0000256" key="10">
    <source>
        <dbReference type="ARBA" id="ARBA00022884"/>
    </source>
</evidence>
<dbReference type="PANTHER" id="PTHR47545:SF1">
    <property type="entry name" value="MULTIFUNCTIONAL CCA PROTEIN"/>
    <property type="match status" value="1"/>
</dbReference>
<dbReference type="NCBIfam" id="TIGR00277">
    <property type="entry name" value="HDIG"/>
    <property type="match status" value="1"/>
</dbReference>
<evidence type="ECO:0000256" key="7">
    <source>
        <dbReference type="ARBA" id="ARBA00022800"/>
    </source>
</evidence>
<dbReference type="Pfam" id="PF01966">
    <property type="entry name" value="HD"/>
    <property type="match status" value="1"/>
</dbReference>
<evidence type="ECO:0000256" key="4">
    <source>
        <dbReference type="ARBA" id="ARBA00022695"/>
    </source>
</evidence>
<evidence type="ECO:0000259" key="13">
    <source>
        <dbReference type="Pfam" id="PF01966"/>
    </source>
</evidence>
<comment type="caution">
    <text evidence="15">The sequence shown here is derived from an EMBL/GenBank/DDBJ whole genome shotgun (WGS) entry which is preliminary data.</text>
</comment>
<evidence type="ECO:0000256" key="9">
    <source>
        <dbReference type="ARBA" id="ARBA00022842"/>
    </source>
</evidence>
<dbReference type="GO" id="GO:0046872">
    <property type="term" value="F:metal ion binding"/>
    <property type="evidence" value="ECO:0007669"/>
    <property type="project" value="UniProtKB-KW"/>
</dbReference>
<keyword evidence="5" id="KW-0479">Metal-binding</keyword>
<evidence type="ECO:0000256" key="5">
    <source>
        <dbReference type="ARBA" id="ARBA00022723"/>
    </source>
</evidence>
<name>A0AAE3XCA4_9DEIO</name>
<evidence type="ECO:0000313" key="16">
    <source>
        <dbReference type="Proteomes" id="UP001185331"/>
    </source>
</evidence>
<dbReference type="EC" id="3.1.3.-" evidence="15"/>
<dbReference type="SUPFAM" id="SSF81301">
    <property type="entry name" value="Nucleotidyltransferase"/>
    <property type="match status" value="1"/>
</dbReference>
<proteinExistence type="inferred from homology"/>
<dbReference type="CDD" id="cd00077">
    <property type="entry name" value="HDc"/>
    <property type="match status" value="1"/>
</dbReference>
<dbReference type="EC" id="2.7.7.72" evidence="15"/>
<dbReference type="EMBL" id="JAVDQK010000004">
    <property type="protein sequence ID" value="MDR6218273.1"/>
    <property type="molecule type" value="Genomic_DNA"/>
</dbReference>
<dbReference type="GO" id="GO:0005524">
    <property type="term" value="F:ATP binding"/>
    <property type="evidence" value="ECO:0007669"/>
    <property type="project" value="UniProtKB-KW"/>
</dbReference>
<evidence type="ECO:0000256" key="2">
    <source>
        <dbReference type="ARBA" id="ARBA00022679"/>
    </source>
</evidence>
<dbReference type="GO" id="GO:0004810">
    <property type="term" value="F:CCA tRNA nucleotidyltransferase activity"/>
    <property type="evidence" value="ECO:0007669"/>
    <property type="project" value="UniProtKB-EC"/>
</dbReference>
<dbReference type="SUPFAM" id="SSF81891">
    <property type="entry name" value="Poly A polymerase C-terminal region-like"/>
    <property type="match status" value="1"/>
</dbReference>
<organism evidence="15 16">
    <name type="scientific">Deinococcus soli</name>
    <name type="common">ex Cha et al. 2016</name>
    <dbReference type="NCBI Taxonomy" id="1309411"/>
    <lineage>
        <taxon>Bacteria</taxon>
        <taxon>Thermotogati</taxon>
        <taxon>Deinococcota</taxon>
        <taxon>Deinococci</taxon>
        <taxon>Deinococcales</taxon>
        <taxon>Deinococcaceae</taxon>
        <taxon>Deinococcus</taxon>
    </lineage>
</organism>
<evidence type="ECO:0000256" key="11">
    <source>
        <dbReference type="RuleBase" id="RU003953"/>
    </source>
</evidence>
<dbReference type="Pfam" id="PF01743">
    <property type="entry name" value="PolyA_pol"/>
    <property type="match status" value="1"/>
</dbReference>
<dbReference type="InterPro" id="IPR050124">
    <property type="entry name" value="tRNA_CCA-adding_enzyme"/>
</dbReference>
<accession>A0AAE3XCA4</accession>
<feature type="domain" description="HD" evidence="13">
    <location>
        <begin position="266"/>
        <end position="350"/>
    </location>
</feature>
<dbReference type="RefSeq" id="WP_309854613.1">
    <property type="nucleotide sequence ID" value="NZ_JAVDQJ010000005.1"/>
</dbReference>
<dbReference type="CDD" id="cd05398">
    <property type="entry name" value="NT_ClassII-CCAase"/>
    <property type="match status" value="1"/>
</dbReference>
<comment type="cofactor">
    <cofactor evidence="1">
        <name>Mg(2+)</name>
        <dbReference type="ChEBI" id="CHEBI:18420"/>
    </cofactor>
</comment>
<evidence type="ECO:0000256" key="3">
    <source>
        <dbReference type="ARBA" id="ARBA00022694"/>
    </source>
</evidence>
<dbReference type="Gene3D" id="3.30.460.10">
    <property type="entry name" value="Beta Polymerase, domain 2"/>
    <property type="match status" value="1"/>
</dbReference>
<evidence type="ECO:0000256" key="1">
    <source>
        <dbReference type="ARBA" id="ARBA00001946"/>
    </source>
</evidence>
<dbReference type="GO" id="GO:0008033">
    <property type="term" value="P:tRNA processing"/>
    <property type="evidence" value="ECO:0007669"/>
    <property type="project" value="UniProtKB-KW"/>
</dbReference>
<dbReference type="AlphaFoldDB" id="A0AAE3XCA4"/>
<dbReference type="Proteomes" id="UP001185331">
    <property type="component" value="Unassembled WGS sequence"/>
</dbReference>
<evidence type="ECO:0000256" key="8">
    <source>
        <dbReference type="ARBA" id="ARBA00022840"/>
    </source>
</evidence>
<sequence length="470" mass="50638">MNRTDTPTPVLDRQEDTLATRVAAAGGQLYRVGGVIRDELLGTPSKDVDYLVTGIPDREINAALAPALIDEVGQHFGVRKARLLGEDGDVLGDVVDIALPRTEVSTGAGHSAFEVRFDHTLDVADDLARRDFTMNALARNVHTGELIDPFGGQEDLRRGVLRCVGNASARLEEDIIRAWRGARFIARLNLEPSSTLRLAAESQRDLISTVPAERIWSELYGAAKGAHFASGVAFLIDTGLLDLSLPEWTAARGFDQCNRYHCDPVDRHILAVVARLDAQGASPEAKLAGLFHDLGKPATFTVDAAGQGHFYGHDDVGADLARARLSALKAPSDVVDRVELLVREHMNLPVTCGEKAVRRMINRLGDALDDYLHLWTADRLAHVGVNGGDILAFAQSVRDLAASPDVPRGKDERDLALRGDEIAALTGARGSAIGAAKKHLAALWFAGDVPNDRDALIARLHADGFVPTGR</sequence>
<keyword evidence="9" id="KW-0460">Magnesium</keyword>
<protein>
    <submittedName>
        <fullName evidence="15">tRNA nucleotidyltransferase (CCA-adding enzyme)</fullName>
        <ecNumber evidence="15">2.7.7.72</ecNumber>
        <ecNumber evidence="15">3.1.3.-</ecNumber>
        <ecNumber evidence="15">3.1.4.-</ecNumber>
    </submittedName>
</protein>
<keyword evidence="2 11" id="KW-0808">Transferase</keyword>
<gene>
    <name evidence="15" type="ORF">J2Y00_001836</name>
</gene>